<dbReference type="EMBL" id="LGRX02033988">
    <property type="protein sequence ID" value="KAK3239226.1"/>
    <property type="molecule type" value="Genomic_DNA"/>
</dbReference>
<reference evidence="2 3" key="1">
    <citation type="journal article" date="2015" name="Genome Biol. Evol.">
        <title>Comparative Genomics of a Bacterivorous Green Alga Reveals Evolutionary Causalities and Consequences of Phago-Mixotrophic Mode of Nutrition.</title>
        <authorList>
            <person name="Burns J.A."/>
            <person name="Paasch A."/>
            <person name="Narechania A."/>
            <person name="Kim E."/>
        </authorList>
    </citation>
    <scope>NUCLEOTIDE SEQUENCE [LARGE SCALE GENOMIC DNA]</scope>
    <source>
        <strain evidence="2 3">PLY_AMNH</strain>
    </source>
</reference>
<dbReference type="AlphaFoldDB" id="A0AAE0ESR8"/>
<sequence>MAQIRREAFPEEEKAPSRSPMEGPSEEAWALQDTEPRTATGKSEAENIEGLENVANELKEKISHYNSMRGFDKKVKQFLNRLNKIEEKLARRSTLETMQSQACASPMQPSRGINLSDIVEDSFARHHAAATATPSTEAAPQDEENDAPGLEDLMNRLLPPAST</sequence>
<feature type="region of interest" description="Disordered" evidence="1">
    <location>
        <begin position="1"/>
        <end position="50"/>
    </location>
</feature>
<keyword evidence="3" id="KW-1185">Reference proteome</keyword>
<dbReference type="Proteomes" id="UP001190700">
    <property type="component" value="Unassembled WGS sequence"/>
</dbReference>
<feature type="compositionally biased region" description="Low complexity" evidence="1">
    <location>
        <begin position="129"/>
        <end position="139"/>
    </location>
</feature>
<proteinExistence type="predicted"/>
<evidence type="ECO:0000313" key="3">
    <source>
        <dbReference type="Proteomes" id="UP001190700"/>
    </source>
</evidence>
<accession>A0AAE0ESR8</accession>
<evidence type="ECO:0000313" key="2">
    <source>
        <dbReference type="EMBL" id="KAK3239226.1"/>
    </source>
</evidence>
<comment type="caution">
    <text evidence="2">The sequence shown here is derived from an EMBL/GenBank/DDBJ whole genome shotgun (WGS) entry which is preliminary data.</text>
</comment>
<evidence type="ECO:0000256" key="1">
    <source>
        <dbReference type="SAM" id="MobiDB-lite"/>
    </source>
</evidence>
<feature type="compositionally biased region" description="Basic and acidic residues" evidence="1">
    <location>
        <begin position="1"/>
        <end position="16"/>
    </location>
</feature>
<feature type="region of interest" description="Disordered" evidence="1">
    <location>
        <begin position="124"/>
        <end position="163"/>
    </location>
</feature>
<protein>
    <submittedName>
        <fullName evidence="2">Uncharacterized protein</fullName>
    </submittedName>
</protein>
<name>A0AAE0ESR8_9CHLO</name>
<gene>
    <name evidence="2" type="ORF">CYMTET_50826</name>
</gene>
<organism evidence="2 3">
    <name type="scientific">Cymbomonas tetramitiformis</name>
    <dbReference type="NCBI Taxonomy" id="36881"/>
    <lineage>
        <taxon>Eukaryota</taxon>
        <taxon>Viridiplantae</taxon>
        <taxon>Chlorophyta</taxon>
        <taxon>Pyramimonadophyceae</taxon>
        <taxon>Pyramimonadales</taxon>
        <taxon>Pyramimonadaceae</taxon>
        <taxon>Cymbomonas</taxon>
    </lineage>
</organism>